<dbReference type="AlphaFoldDB" id="A0A9N9CTW6"/>
<keyword evidence="2" id="KW-1185">Reference proteome</keyword>
<sequence>MSVATIASQRTFYWSVRNFINLTLNNPQAAAHLSTDSSSFHGRLRFNPFVWFPVMAHKSPPQLFFNGTSG</sequence>
<name>A0A9N9CTW6_9GLOM</name>
<evidence type="ECO:0000313" key="1">
    <source>
        <dbReference type="EMBL" id="CAG8614990.1"/>
    </source>
</evidence>
<protein>
    <submittedName>
        <fullName evidence="1">12396_t:CDS:1</fullName>
    </submittedName>
</protein>
<evidence type="ECO:0000313" key="2">
    <source>
        <dbReference type="Proteomes" id="UP000789831"/>
    </source>
</evidence>
<proteinExistence type="predicted"/>
<dbReference type="Proteomes" id="UP000789831">
    <property type="component" value="Unassembled WGS sequence"/>
</dbReference>
<dbReference type="EMBL" id="CAJVPL010002599">
    <property type="protein sequence ID" value="CAG8614990.1"/>
    <property type="molecule type" value="Genomic_DNA"/>
</dbReference>
<gene>
    <name evidence="1" type="ORF">AGERDE_LOCUS9785</name>
</gene>
<organism evidence="1 2">
    <name type="scientific">Ambispora gerdemannii</name>
    <dbReference type="NCBI Taxonomy" id="144530"/>
    <lineage>
        <taxon>Eukaryota</taxon>
        <taxon>Fungi</taxon>
        <taxon>Fungi incertae sedis</taxon>
        <taxon>Mucoromycota</taxon>
        <taxon>Glomeromycotina</taxon>
        <taxon>Glomeromycetes</taxon>
        <taxon>Archaeosporales</taxon>
        <taxon>Ambisporaceae</taxon>
        <taxon>Ambispora</taxon>
    </lineage>
</organism>
<accession>A0A9N9CTW6</accession>
<reference evidence="1" key="1">
    <citation type="submission" date="2021-06" db="EMBL/GenBank/DDBJ databases">
        <authorList>
            <person name="Kallberg Y."/>
            <person name="Tangrot J."/>
            <person name="Rosling A."/>
        </authorList>
    </citation>
    <scope>NUCLEOTIDE SEQUENCE</scope>
    <source>
        <strain evidence="1">MT106</strain>
    </source>
</reference>
<comment type="caution">
    <text evidence="1">The sequence shown here is derived from an EMBL/GenBank/DDBJ whole genome shotgun (WGS) entry which is preliminary data.</text>
</comment>